<organism evidence="1 2">
    <name type="scientific">Rhizophagus irregularis</name>
    <dbReference type="NCBI Taxonomy" id="588596"/>
    <lineage>
        <taxon>Eukaryota</taxon>
        <taxon>Fungi</taxon>
        <taxon>Fungi incertae sedis</taxon>
        <taxon>Mucoromycota</taxon>
        <taxon>Glomeromycotina</taxon>
        <taxon>Glomeromycetes</taxon>
        <taxon>Glomerales</taxon>
        <taxon>Glomeraceae</taxon>
        <taxon>Rhizophagus</taxon>
    </lineage>
</organism>
<accession>A0A915ZUF4</accession>
<dbReference type="VEuPathDB" id="FungiDB:RhiirFUN_019851"/>
<protein>
    <submittedName>
        <fullName evidence="1">Uncharacterized protein</fullName>
    </submittedName>
</protein>
<comment type="caution">
    <text evidence="1">The sequence shown here is derived from an EMBL/GenBank/DDBJ whole genome shotgun (WGS) entry which is preliminary data.</text>
</comment>
<sequence>MSTNLVLQYFAVQMQPRVMKNVNYKNLPVHYFWNKKLPNSDINAYGYVHIEDEMLEGGLTDEEIVDRI</sequence>
<dbReference type="OrthoDB" id="2436275at2759"/>
<dbReference type="Proteomes" id="UP000684084">
    <property type="component" value="Unassembled WGS sequence"/>
</dbReference>
<proteinExistence type="predicted"/>
<name>A0A915ZUF4_9GLOM</name>
<dbReference type="EMBL" id="CAGKOT010000062">
    <property type="protein sequence ID" value="CAB5388848.1"/>
    <property type="molecule type" value="Genomic_DNA"/>
</dbReference>
<gene>
    <name evidence="1" type="ORF">CHRIB12_LOCUS20795</name>
</gene>
<evidence type="ECO:0000313" key="2">
    <source>
        <dbReference type="Proteomes" id="UP000684084"/>
    </source>
</evidence>
<reference evidence="1" key="1">
    <citation type="submission" date="2020-05" db="EMBL/GenBank/DDBJ databases">
        <authorList>
            <person name="Rincon C."/>
            <person name="Sanders R I."/>
            <person name="Robbins C."/>
            <person name="Chaturvedi A."/>
        </authorList>
    </citation>
    <scope>NUCLEOTIDE SEQUENCE</scope>
    <source>
        <strain evidence="1">CHB12</strain>
    </source>
</reference>
<evidence type="ECO:0000313" key="1">
    <source>
        <dbReference type="EMBL" id="CAB5388848.1"/>
    </source>
</evidence>
<dbReference type="AlphaFoldDB" id="A0A915ZUF4"/>